<feature type="compositionally biased region" description="Polar residues" evidence="1">
    <location>
        <begin position="332"/>
        <end position="343"/>
    </location>
</feature>
<dbReference type="Proteomes" id="UP000198287">
    <property type="component" value="Unassembled WGS sequence"/>
</dbReference>
<feature type="compositionally biased region" description="Polar residues" evidence="1">
    <location>
        <begin position="352"/>
        <end position="369"/>
    </location>
</feature>
<gene>
    <name evidence="2" type="ORF">Fcan01_03257</name>
</gene>
<feature type="compositionally biased region" description="Polar residues" evidence="1">
    <location>
        <begin position="236"/>
        <end position="250"/>
    </location>
</feature>
<feature type="compositionally biased region" description="Polar residues" evidence="1">
    <location>
        <begin position="266"/>
        <end position="289"/>
    </location>
</feature>
<comment type="caution">
    <text evidence="2">The sequence shown here is derived from an EMBL/GenBank/DDBJ whole genome shotgun (WGS) entry which is preliminary data.</text>
</comment>
<reference evidence="2 3" key="1">
    <citation type="submission" date="2015-12" db="EMBL/GenBank/DDBJ databases">
        <title>The genome of Folsomia candida.</title>
        <authorList>
            <person name="Faddeeva A."/>
            <person name="Derks M.F."/>
            <person name="Anvar Y."/>
            <person name="Smit S."/>
            <person name="Van Straalen N."/>
            <person name="Roelofs D."/>
        </authorList>
    </citation>
    <scope>NUCLEOTIDE SEQUENCE [LARGE SCALE GENOMIC DNA]</scope>
    <source>
        <strain evidence="2 3">VU population</strain>
        <tissue evidence="2">Whole body</tissue>
    </source>
</reference>
<accession>A0A226EVL3</accession>
<dbReference type="PANTHER" id="PTHR40240:SF1">
    <property type="entry name" value="PLEXUS, ISOFORM A"/>
    <property type="match status" value="1"/>
</dbReference>
<proteinExistence type="predicted"/>
<feature type="region of interest" description="Disordered" evidence="1">
    <location>
        <begin position="322"/>
        <end position="343"/>
    </location>
</feature>
<organism evidence="2 3">
    <name type="scientific">Folsomia candida</name>
    <name type="common">Springtail</name>
    <dbReference type="NCBI Taxonomy" id="158441"/>
    <lineage>
        <taxon>Eukaryota</taxon>
        <taxon>Metazoa</taxon>
        <taxon>Ecdysozoa</taxon>
        <taxon>Arthropoda</taxon>
        <taxon>Hexapoda</taxon>
        <taxon>Collembola</taxon>
        <taxon>Entomobryomorpha</taxon>
        <taxon>Isotomoidea</taxon>
        <taxon>Isotomidae</taxon>
        <taxon>Proisotominae</taxon>
        <taxon>Folsomia</taxon>
    </lineage>
</organism>
<feature type="region of interest" description="Disordered" evidence="1">
    <location>
        <begin position="226"/>
        <end position="289"/>
    </location>
</feature>
<feature type="region of interest" description="Disordered" evidence="1">
    <location>
        <begin position="479"/>
        <end position="504"/>
    </location>
</feature>
<evidence type="ECO:0000313" key="2">
    <source>
        <dbReference type="EMBL" id="OXA61622.1"/>
    </source>
</evidence>
<keyword evidence="3" id="KW-1185">Reference proteome</keyword>
<dbReference type="STRING" id="158441.A0A226EVL3"/>
<dbReference type="AlphaFoldDB" id="A0A226EVL3"/>
<name>A0A226EVL3_FOLCA</name>
<feature type="region of interest" description="Disordered" evidence="1">
    <location>
        <begin position="351"/>
        <end position="370"/>
    </location>
</feature>
<evidence type="ECO:0000313" key="3">
    <source>
        <dbReference type="Proteomes" id="UP000198287"/>
    </source>
</evidence>
<dbReference type="OrthoDB" id="8744624at2759"/>
<evidence type="ECO:0000256" key="1">
    <source>
        <dbReference type="SAM" id="MobiDB-lite"/>
    </source>
</evidence>
<sequence>MAEYNCCKPNQNNNFASIPPDKPEGDRRQYKQRFFCLLCELQIPDETMVEDVRVRPSVLKYPPGGGQEYFPFLEQISKRASSTLMTTTSSDYVTLCSYCSCILRAQWAIYEQQPGKLVPPEKRTYQPHIFICGVCGVQTYRRRVRALPTDEFPFLFSRRKPGSVCLTQHTAPHTKVQVVVCLDCFETLSLQKADYDRMGVPLLQRGYSWVSRTDSPTRVQNIPVAASSRRYDKGPTGSSVHTLSQSSKSFRPQRVSVSGFPGQAFYPTTSHSVTNTNTPPGSYQPSRRCSVSQIPCSSSKYSSEVPQSSLNLLRSEFTPGIHSRLHYPTPPSTSSFRDSTSLDRLQPHRSILNEQSPASNTFSKSSTLQPPIIEGTPSLYNSHCDLLPQQFELNNNNHHTGREGVTYSLFYFHQLYLQLKRETQGNEYTNSHCYQKDFGASANPCQTPSLELSHLSRNSKSYPSSNYYWPCPEHPHYSHPVNNSDQGKLKNTEDMETNYTKDGL</sequence>
<dbReference type="EMBL" id="LNIX01000001">
    <property type="protein sequence ID" value="OXA61622.1"/>
    <property type="molecule type" value="Genomic_DNA"/>
</dbReference>
<dbReference type="PANTHER" id="PTHR40240">
    <property type="entry name" value="PLEXUS, ISOFORM A"/>
    <property type="match status" value="1"/>
</dbReference>
<protein>
    <submittedName>
        <fullName evidence="2">Uncharacterized protein</fullName>
    </submittedName>
</protein>